<dbReference type="PANTHER" id="PTHR11412:SF171">
    <property type="entry name" value="PREGNANCY ZONE PROTEIN-LIKE PROTEIN"/>
    <property type="match status" value="1"/>
</dbReference>
<evidence type="ECO:0000313" key="2">
    <source>
        <dbReference type="EMBL" id="VDM36074.1"/>
    </source>
</evidence>
<protein>
    <submittedName>
        <fullName evidence="4">MG3 domain-containing protein</fullName>
    </submittedName>
</protein>
<evidence type="ECO:0000313" key="3">
    <source>
        <dbReference type="Proteomes" id="UP000274429"/>
    </source>
</evidence>
<dbReference type="Gene3D" id="2.60.40.1930">
    <property type="match status" value="1"/>
</dbReference>
<dbReference type="WBParaSite" id="TTAC_0001111101-mRNA-1">
    <property type="protein sequence ID" value="TTAC_0001111101-mRNA-1"/>
    <property type="gene ID" value="TTAC_0001111101"/>
</dbReference>
<dbReference type="OrthoDB" id="9998011at2759"/>
<evidence type="ECO:0000259" key="1">
    <source>
        <dbReference type="Pfam" id="PF17791"/>
    </source>
</evidence>
<dbReference type="PANTHER" id="PTHR11412">
    <property type="entry name" value="MACROGLOBULIN / COMPLEMENT"/>
    <property type="match status" value="1"/>
</dbReference>
<dbReference type="AlphaFoldDB" id="A0A0R3XC34"/>
<dbReference type="STRING" id="6205.A0A0R3XC34"/>
<dbReference type="InterPro" id="IPR041555">
    <property type="entry name" value="MG3"/>
</dbReference>
<dbReference type="InterPro" id="IPR050473">
    <property type="entry name" value="A2M/Complement_sys"/>
</dbReference>
<sequence>MDGNKSIIEERYKYDLKYCVPIEVKPGSYFNLQITYFYCPSKICTNVDELMHKSVTKTVQMVQHFVVIMGETDKPLYRPGEQVRFRLIALTSRHILPYSELTMWPEYEAVSESSAENVLKRIDPGERERRMEAPHFDLIEIKDPLNNILYQWKDVRPLDALNLVYKLIRDAKEGEWKIEACVRHQKEVVFFNVRHYVLPLFRVHVELPGVIDLSRSDVKIGVCAAYINGPLIRGTYDAQICICDGSVLKRQQVEARMFPRNKCVANSSPVVRLCTRVNGILDDVSCTNITVDTLHLVKDKSASWNERLAVFVEVVEEGTASSVFSSGITELRTLEESQIELILPDAYKNGLPTAGQVIYKNMLNKTDDKVEVVVREIPDKCDYYWRFKKDTFTTITKVSVKPG</sequence>
<reference evidence="4" key="1">
    <citation type="submission" date="2017-02" db="UniProtKB">
        <authorList>
            <consortium name="WormBaseParasite"/>
        </authorList>
    </citation>
    <scope>IDENTIFICATION</scope>
</reference>
<gene>
    <name evidence="2" type="ORF">TTAC_LOCUS11094</name>
</gene>
<dbReference type="EMBL" id="UYWX01022944">
    <property type="protein sequence ID" value="VDM36074.1"/>
    <property type="molecule type" value="Genomic_DNA"/>
</dbReference>
<dbReference type="Pfam" id="PF17791">
    <property type="entry name" value="MG3"/>
    <property type="match status" value="1"/>
</dbReference>
<evidence type="ECO:0000313" key="4">
    <source>
        <dbReference type="WBParaSite" id="TTAC_0001111101-mRNA-1"/>
    </source>
</evidence>
<organism evidence="4">
    <name type="scientific">Hydatigena taeniaeformis</name>
    <name type="common">Feline tapeworm</name>
    <name type="synonym">Taenia taeniaeformis</name>
    <dbReference type="NCBI Taxonomy" id="6205"/>
    <lineage>
        <taxon>Eukaryota</taxon>
        <taxon>Metazoa</taxon>
        <taxon>Spiralia</taxon>
        <taxon>Lophotrochozoa</taxon>
        <taxon>Platyhelminthes</taxon>
        <taxon>Cestoda</taxon>
        <taxon>Eucestoda</taxon>
        <taxon>Cyclophyllidea</taxon>
        <taxon>Taeniidae</taxon>
        <taxon>Hydatigera</taxon>
    </lineage>
</organism>
<dbReference type="Proteomes" id="UP000274429">
    <property type="component" value="Unassembled WGS sequence"/>
</dbReference>
<keyword evidence="3" id="KW-1185">Reference proteome</keyword>
<feature type="domain" description="Macroglobulin" evidence="1">
    <location>
        <begin position="195"/>
        <end position="247"/>
    </location>
</feature>
<dbReference type="Gene3D" id="2.60.40.1940">
    <property type="match status" value="1"/>
</dbReference>
<reference evidence="2 3" key="2">
    <citation type="submission" date="2018-11" db="EMBL/GenBank/DDBJ databases">
        <authorList>
            <consortium name="Pathogen Informatics"/>
        </authorList>
    </citation>
    <scope>NUCLEOTIDE SEQUENCE [LARGE SCALE GENOMIC DNA]</scope>
</reference>
<name>A0A0R3XC34_HYDTA</name>
<accession>A0A0R3XC34</accession>
<proteinExistence type="predicted"/>